<dbReference type="AlphaFoldDB" id="A0A1G8E9W7"/>
<gene>
    <name evidence="2" type="ORF">SAMN05192573_111159</name>
</gene>
<evidence type="ECO:0000313" key="3">
    <source>
        <dbReference type="Proteomes" id="UP000199705"/>
    </source>
</evidence>
<dbReference type="Proteomes" id="UP000199705">
    <property type="component" value="Unassembled WGS sequence"/>
</dbReference>
<keyword evidence="1" id="KW-1133">Transmembrane helix</keyword>
<feature type="transmembrane region" description="Helical" evidence="1">
    <location>
        <begin position="20"/>
        <end position="38"/>
    </location>
</feature>
<evidence type="ECO:0000256" key="1">
    <source>
        <dbReference type="SAM" id="Phobius"/>
    </source>
</evidence>
<keyword evidence="1" id="KW-0812">Transmembrane</keyword>
<feature type="transmembrane region" description="Helical" evidence="1">
    <location>
        <begin position="45"/>
        <end position="65"/>
    </location>
</feature>
<keyword evidence="3" id="KW-1185">Reference proteome</keyword>
<keyword evidence="1" id="KW-0472">Membrane</keyword>
<dbReference type="STRING" id="551996.SAMN05192573_111159"/>
<accession>A0A1G8E9W7</accession>
<organism evidence="2 3">
    <name type="scientific">Mucilaginibacter gossypii</name>
    <dbReference type="NCBI Taxonomy" id="551996"/>
    <lineage>
        <taxon>Bacteria</taxon>
        <taxon>Pseudomonadati</taxon>
        <taxon>Bacteroidota</taxon>
        <taxon>Sphingobacteriia</taxon>
        <taxon>Sphingobacteriales</taxon>
        <taxon>Sphingobacteriaceae</taxon>
        <taxon>Mucilaginibacter</taxon>
    </lineage>
</organism>
<evidence type="ECO:0000313" key="2">
    <source>
        <dbReference type="EMBL" id="SDH66715.1"/>
    </source>
</evidence>
<feature type="transmembrane region" description="Helical" evidence="1">
    <location>
        <begin position="71"/>
        <end position="90"/>
    </location>
</feature>
<proteinExistence type="predicted"/>
<dbReference type="RefSeq" id="WP_091171461.1">
    <property type="nucleotide sequence ID" value="NZ_CP071878.2"/>
</dbReference>
<name>A0A1G8E9W7_9SPHI</name>
<protein>
    <submittedName>
        <fullName evidence="2">Uncharacterized protein</fullName>
    </submittedName>
</protein>
<dbReference type="EMBL" id="FNCG01000011">
    <property type="protein sequence ID" value="SDH66715.1"/>
    <property type="molecule type" value="Genomic_DNA"/>
</dbReference>
<sequence>MTEEEQLQPPNQLPGNKPQGGIKIVGINLAVFVGYTLLSLLTDGGVIAGLLMVAQVIVCIILSLYFRKWSWFLGGLLVLVIGFSTCVAMIRI</sequence>
<reference evidence="3" key="1">
    <citation type="submission" date="2016-10" db="EMBL/GenBank/DDBJ databases">
        <authorList>
            <person name="Varghese N."/>
            <person name="Submissions S."/>
        </authorList>
    </citation>
    <scope>NUCLEOTIDE SEQUENCE [LARGE SCALE GENOMIC DNA]</scope>
    <source>
        <strain evidence="3">Gh-67</strain>
    </source>
</reference>